<dbReference type="AlphaFoldDB" id="A0A7X5C0E3"/>
<comment type="caution">
    <text evidence="2">The sequence shown here is derived from an EMBL/GenBank/DDBJ whole genome shotgun (WGS) entry which is preliminary data.</text>
</comment>
<reference evidence="2 3" key="1">
    <citation type="submission" date="2020-01" db="EMBL/GenBank/DDBJ databases">
        <title>Paenibacillus soybeanensis sp. nov. isolated from the nodules of soybean (Glycine max(L.) Merr).</title>
        <authorList>
            <person name="Wang H."/>
        </authorList>
    </citation>
    <scope>NUCLEOTIDE SEQUENCE [LARGE SCALE GENOMIC DNA]</scope>
    <source>
        <strain evidence="2 3">DSM 23054</strain>
    </source>
</reference>
<evidence type="ECO:0000313" key="3">
    <source>
        <dbReference type="Proteomes" id="UP000558113"/>
    </source>
</evidence>
<name>A0A7X5C0E3_9BACL</name>
<feature type="signal peptide" evidence="1">
    <location>
        <begin position="1"/>
        <end position="25"/>
    </location>
</feature>
<accession>A0A7X5C0E3</accession>
<evidence type="ECO:0000313" key="2">
    <source>
        <dbReference type="EMBL" id="NBC71612.1"/>
    </source>
</evidence>
<evidence type="ECO:0000256" key="1">
    <source>
        <dbReference type="SAM" id="SignalP"/>
    </source>
</evidence>
<proteinExistence type="predicted"/>
<gene>
    <name evidence="2" type="ORF">GT003_21665</name>
</gene>
<dbReference type="Proteomes" id="UP000558113">
    <property type="component" value="Unassembled WGS sequence"/>
</dbReference>
<protein>
    <submittedName>
        <fullName evidence="2">Uncharacterized protein</fullName>
    </submittedName>
</protein>
<keyword evidence="3" id="KW-1185">Reference proteome</keyword>
<dbReference type="RefSeq" id="WP_161701729.1">
    <property type="nucleotide sequence ID" value="NZ_JAAAMU010000012.1"/>
</dbReference>
<organism evidence="2 3">
    <name type="scientific">Paenibacillus sacheonensis</name>
    <dbReference type="NCBI Taxonomy" id="742054"/>
    <lineage>
        <taxon>Bacteria</taxon>
        <taxon>Bacillati</taxon>
        <taxon>Bacillota</taxon>
        <taxon>Bacilli</taxon>
        <taxon>Bacillales</taxon>
        <taxon>Paenibacillaceae</taxon>
        <taxon>Paenibacillus</taxon>
    </lineage>
</organism>
<dbReference type="OrthoDB" id="2534519at2"/>
<keyword evidence="1" id="KW-0732">Signal</keyword>
<sequence>MKSRFMLLASGVMLLMLLLPVQATAASKQLLYHFNGTIADFDQTRIVWKETANKMLWLYNRTDKSEVLVYDATGSNSAIGQAKLSAEGVVYSFADQTSHKAVTQYWRDGEVRQLGDADLAAVKGNFAVLADRVVDLTSGQSRPFDSKHSDVSPDGSVVYATLNDLYKMLPDGTSTKLASRSPSLVSEWYHVPLGLYGPVSDGQNTIFNELMMVDNYSYMKYVTRLISADGTRTTLAINPWPAPGDYAVNNGWIAYIKYVKDKNSWILNVRSPQGVEKQVFETTSWSPTHMPLSIEQFWPDGSVAYTLNKKTTYIYFNQTDTLKDVSGVWQQFQYREHIFDGPEASQFRFGAWYRLDGGSLYGI</sequence>
<feature type="chain" id="PRO_5030962795" evidence="1">
    <location>
        <begin position="26"/>
        <end position="363"/>
    </location>
</feature>
<dbReference type="EMBL" id="JAAAMU010000012">
    <property type="protein sequence ID" value="NBC71612.1"/>
    <property type="molecule type" value="Genomic_DNA"/>
</dbReference>